<comment type="function">
    <text evidence="2">May play the central regulatory role in sporulation. It may be an element of the effector pathway responsible for the activation of sporulation genes in response to nutritional stress. Spo0A may act in concert with spo0H (a sigma factor) to control the expression of some genes that are critical to the sporulation process.</text>
</comment>
<dbReference type="PANTHER" id="PTHR37299:SF1">
    <property type="entry name" value="STAGE 0 SPORULATION PROTEIN A HOMOLOG"/>
    <property type="match status" value="1"/>
</dbReference>
<accession>A0A9D1IG49</accession>
<evidence type="ECO:0000256" key="1">
    <source>
        <dbReference type="ARBA" id="ARBA00018672"/>
    </source>
</evidence>
<dbReference type="GO" id="GO:0000156">
    <property type="term" value="F:phosphorelay response regulator activity"/>
    <property type="evidence" value="ECO:0007669"/>
    <property type="project" value="InterPro"/>
</dbReference>
<sequence>MCLYRLAICEDSDAVRGELHTLCGDILSAAGVEHSIVDFTSAQQLEAVLREQPNPFDLLLLDIQMEGMTGMELARSLRRHGDRVSIVFVTGCEDYLPQGYSVQPIQFLLKPVSREALAQALHTDLELNHKPKTVVLRIGGKTVRLPLAEIRYIESYNHRILVHQAEAERTYLLSLTDFEKQLPPGQFCRCHNSYLVNMAYVEEIGRTQLSLRGGVRLPVGRAYYKSLQSAFIHYMNR</sequence>
<dbReference type="SMART" id="SM00448">
    <property type="entry name" value="REC"/>
    <property type="match status" value="1"/>
</dbReference>
<dbReference type="PROSITE" id="PS50930">
    <property type="entry name" value="HTH_LYTTR"/>
    <property type="match status" value="1"/>
</dbReference>
<feature type="domain" description="Response regulatory" evidence="4">
    <location>
        <begin position="5"/>
        <end position="125"/>
    </location>
</feature>
<evidence type="ECO:0000256" key="3">
    <source>
        <dbReference type="PROSITE-ProRule" id="PRU00169"/>
    </source>
</evidence>
<dbReference type="InterPro" id="IPR046947">
    <property type="entry name" value="LytR-like"/>
</dbReference>
<dbReference type="SUPFAM" id="SSF52172">
    <property type="entry name" value="CheY-like"/>
    <property type="match status" value="1"/>
</dbReference>
<dbReference type="GO" id="GO:0003677">
    <property type="term" value="F:DNA binding"/>
    <property type="evidence" value="ECO:0007669"/>
    <property type="project" value="InterPro"/>
</dbReference>
<evidence type="ECO:0000259" key="4">
    <source>
        <dbReference type="PROSITE" id="PS50110"/>
    </source>
</evidence>
<gene>
    <name evidence="6" type="ORF">IAC53_05690</name>
</gene>
<dbReference type="InterPro" id="IPR007492">
    <property type="entry name" value="LytTR_DNA-bd_dom"/>
</dbReference>
<feature type="domain" description="HTH LytTR-type" evidence="5">
    <location>
        <begin position="134"/>
        <end position="233"/>
    </location>
</feature>
<dbReference type="Pfam" id="PF04397">
    <property type="entry name" value="LytTR"/>
    <property type="match status" value="1"/>
</dbReference>
<reference evidence="6" key="2">
    <citation type="journal article" date="2021" name="PeerJ">
        <title>Extensive microbial diversity within the chicken gut microbiome revealed by metagenomics and culture.</title>
        <authorList>
            <person name="Gilroy R."/>
            <person name="Ravi A."/>
            <person name="Getino M."/>
            <person name="Pursley I."/>
            <person name="Horton D.L."/>
            <person name="Alikhan N.F."/>
            <person name="Baker D."/>
            <person name="Gharbi K."/>
            <person name="Hall N."/>
            <person name="Watson M."/>
            <person name="Adriaenssens E.M."/>
            <person name="Foster-Nyarko E."/>
            <person name="Jarju S."/>
            <person name="Secka A."/>
            <person name="Antonio M."/>
            <person name="Oren A."/>
            <person name="Chaudhuri R.R."/>
            <person name="La Ragione R."/>
            <person name="Hildebrand F."/>
            <person name="Pallen M.J."/>
        </authorList>
    </citation>
    <scope>NUCLEOTIDE SEQUENCE</scope>
    <source>
        <strain evidence="6">ChiGjej1B1-19959</strain>
    </source>
</reference>
<dbReference type="Gene3D" id="2.40.50.1020">
    <property type="entry name" value="LytTr DNA-binding domain"/>
    <property type="match status" value="1"/>
</dbReference>
<reference evidence="6" key="1">
    <citation type="submission" date="2020-10" db="EMBL/GenBank/DDBJ databases">
        <authorList>
            <person name="Gilroy R."/>
        </authorList>
    </citation>
    <scope>NUCLEOTIDE SEQUENCE</scope>
    <source>
        <strain evidence="6">ChiGjej1B1-19959</strain>
    </source>
</reference>
<feature type="modified residue" description="4-aspartylphosphate" evidence="3">
    <location>
        <position position="62"/>
    </location>
</feature>
<proteinExistence type="predicted"/>
<organism evidence="6 7">
    <name type="scientific">Candidatus Fimenecus excrementigallinarum</name>
    <dbReference type="NCBI Taxonomy" id="2840816"/>
    <lineage>
        <taxon>Bacteria</taxon>
        <taxon>Bacillati</taxon>
        <taxon>Bacillota</taxon>
        <taxon>Clostridia</taxon>
        <taxon>Candidatus Fimenecus</taxon>
    </lineage>
</organism>
<keyword evidence="3" id="KW-0597">Phosphoprotein</keyword>
<evidence type="ECO:0000313" key="7">
    <source>
        <dbReference type="Proteomes" id="UP000824071"/>
    </source>
</evidence>
<evidence type="ECO:0000259" key="5">
    <source>
        <dbReference type="PROSITE" id="PS50930"/>
    </source>
</evidence>
<dbReference type="PROSITE" id="PS50110">
    <property type="entry name" value="RESPONSE_REGULATORY"/>
    <property type="match status" value="1"/>
</dbReference>
<name>A0A9D1IG49_9FIRM</name>
<dbReference type="Pfam" id="PF00072">
    <property type="entry name" value="Response_reg"/>
    <property type="match status" value="1"/>
</dbReference>
<dbReference type="EMBL" id="DVMW01000033">
    <property type="protein sequence ID" value="HIU36076.1"/>
    <property type="molecule type" value="Genomic_DNA"/>
</dbReference>
<dbReference type="PANTHER" id="PTHR37299">
    <property type="entry name" value="TRANSCRIPTIONAL REGULATOR-RELATED"/>
    <property type="match status" value="1"/>
</dbReference>
<dbReference type="Proteomes" id="UP000824071">
    <property type="component" value="Unassembled WGS sequence"/>
</dbReference>
<protein>
    <recommendedName>
        <fullName evidence="1">Stage 0 sporulation protein A homolog</fullName>
    </recommendedName>
</protein>
<dbReference type="InterPro" id="IPR001789">
    <property type="entry name" value="Sig_transdc_resp-reg_receiver"/>
</dbReference>
<dbReference type="SMART" id="SM00850">
    <property type="entry name" value="LytTR"/>
    <property type="match status" value="1"/>
</dbReference>
<comment type="caution">
    <text evidence="6">The sequence shown here is derived from an EMBL/GenBank/DDBJ whole genome shotgun (WGS) entry which is preliminary data.</text>
</comment>
<dbReference type="Gene3D" id="3.40.50.2300">
    <property type="match status" value="1"/>
</dbReference>
<evidence type="ECO:0000256" key="2">
    <source>
        <dbReference type="ARBA" id="ARBA00024867"/>
    </source>
</evidence>
<dbReference type="AlphaFoldDB" id="A0A9D1IG49"/>
<dbReference type="InterPro" id="IPR011006">
    <property type="entry name" value="CheY-like_superfamily"/>
</dbReference>
<evidence type="ECO:0000313" key="6">
    <source>
        <dbReference type="EMBL" id="HIU36076.1"/>
    </source>
</evidence>